<dbReference type="EMBL" id="APMP01000008">
    <property type="protein sequence ID" value="ENZ82268.1"/>
    <property type="molecule type" value="Genomic_DNA"/>
</dbReference>
<gene>
    <name evidence="1" type="ORF">OR37_01822</name>
</gene>
<sequence length="199" mass="22243">MAARAKTEPDPRLAELYRRMAEDQFSTMDTLQLRAFFGPGIHTAWEKGLDEGALAYLDAMIAGEWCPMNVANADWLKGQLREHGWYKISIYGADADGAAWLIVQHARHDLAFQREVLAMLEPLWETGETKGQNYAMLYDQTAHYAGRPGRFGVMGDCTAPGVWSPKPLEDPNAVDLWRKKAGMPPLAQYVAMRSKGCVP</sequence>
<name>R0E9W8_CAUVI</name>
<dbReference type="AlphaFoldDB" id="R0E9W8"/>
<comment type="caution">
    <text evidence="1">The sequence shown here is derived from an EMBL/GenBank/DDBJ whole genome shotgun (WGS) entry which is preliminary data.</text>
</comment>
<dbReference type="STRING" id="1292034.OR37_01822"/>
<dbReference type="Pfam" id="PF20329">
    <property type="entry name" value="DUF6624"/>
    <property type="match status" value="1"/>
</dbReference>
<keyword evidence="2" id="KW-1185">Reference proteome</keyword>
<organism evidence="1 2">
    <name type="scientific">Caulobacter vibrioides OR37</name>
    <dbReference type="NCBI Taxonomy" id="1292034"/>
    <lineage>
        <taxon>Bacteria</taxon>
        <taxon>Pseudomonadati</taxon>
        <taxon>Pseudomonadota</taxon>
        <taxon>Alphaproteobacteria</taxon>
        <taxon>Caulobacterales</taxon>
        <taxon>Caulobacteraceae</taxon>
        <taxon>Caulobacter</taxon>
    </lineage>
</organism>
<dbReference type="InterPro" id="IPR046732">
    <property type="entry name" value="DUF6624"/>
</dbReference>
<accession>R0E9W8</accession>
<dbReference type="eggNOG" id="COG4403">
    <property type="taxonomic scope" value="Bacteria"/>
</dbReference>
<protein>
    <submittedName>
        <fullName evidence="1">Uncharacterized protein</fullName>
    </submittedName>
</protein>
<reference evidence="1 2" key="1">
    <citation type="journal article" date="2013" name="Genome Announc.">
        <title>Draft Genome Sequence for Caulobacter sp. Strain OR37, a Bacterium Tolerant to Heavy Metals.</title>
        <authorList>
            <person name="Utturkar S.M."/>
            <person name="Bollmann A."/>
            <person name="Brzoska R.M."/>
            <person name="Klingeman D.M."/>
            <person name="Epstein S.E."/>
            <person name="Palumbo A.V."/>
            <person name="Brown S.D."/>
        </authorList>
    </citation>
    <scope>NUCLEOTIDE SEQUENCE [LARGE SCALE GENOMIC DNA]</scope>
    <source>
        <strain evidence="1 2">OR37</strain>
    </source>
</reference>
<proteinExistence type="predicted"/>
<evidence type="ECO:0000313" key="2">
    <source>
        <dbReference type="Proteomes" id="UP000013063"/>
    </source>
</evidence>
<dbReference type="Proteomes" id="UP000013063">
    <property type="component" value="Unassembled WGS sequence"/>
</dbReference>
<evidence type="ECO:0000313" key="1">
    <source>
        <dbReference type="EMBL" id="ENZ82268.1"/>
    </source>
</evidence>